<proteinExistence type="predicted"/>
<organism evidence="3 4">
    <name type="scientific">Pseudomonas syringae</name>
    <dbReference type="NCBI Taxonomy" id="317"/>
    <lineage>
        <taxon>Bacteria</taxon>
        <taxon>Pseudomonadati</taxon>
        <taxon>Pseudomonadota</taxon>
        <taxon>Gammaproteobacteria</taxon>
        <taxon>Pseudomonadales</taxon>
        <taxon>Pseudomonadaceae</taxon>
        <taxon>Pseudomonas</taxon>
    </lineage>
</organism>
<evidence type="ECO:0000256" key="1">
    <source>
        <dbReference type="SAM" id="MobiDB-lite"/>
    </source>
</evidence>
<name>A0A085UYF7_PSESX</name>
<evidence type="ECO:0008006" key="5">
    <source>
        <dbReference type="Google" id="ProtNLM"/>
    </source>
</evidence>
<feature type="signal peptide" evidence="2">
    <location>
        <begin position="1"/>
        <end position="26"/>
    </location>
</feature>
<evidence type="ECO:0000313" key="4">
    <source>
        <dbReference type="Proteomes" id="UP000028643"/>
    </source>
</evidence>
<keyword evidence="2" id="KW-0732">Signal</keyword>
<evidence type="ECO:0000256" key="2">
    <source>
        <dbReference type="SAM" id="SignalP"/>
    </source>
</evidence>
<feature type="chain" id="PRO_5005161817" description="Hydrolase or acyltransferase" evidence="2">
    <location>
        <begin position="27"/>
        <end position="333"/>
    </location>
</feature>
<dbReference type="Gene3D" id="3.40.50.1820">
    <property type="entry name" value="alpha/beta hydrolase"/>
    <property type="match status" value="1"/>
</dbReference>
<accession>A0A085UYF7</accession>
<protein>
    <recommendedName>
        <fullName evidence="5">Hydrolase or acyltransferase</fullName>
    </recommendedName>
</protein>
<feature type="compositionally biased region" description="Basic and acidic residues" evidence="1">
    <location>
        <begin position="149"/>
        <end position="162"/>
    </location>
</feature>
<dbReference type="AlphaFoldDB" id="A0A085UYF7"/>
<evidence type="ECO:0000313" key="3">
    <source>
        <dbReference type="EMBL" id="KFE48220.1"/>
    </source>
</evidence>
<dbReference type="RefSeq" id="WP_047577749.1">
    <property type="nucleotide sequence ID" value="NZ_JPQT01000124.1"/>
</dbReference>
<gene>
    <name evidence="3" type="ORF">IV02_22205</name>
</gene>
<dbReference type="InterPro" id="IPR029058">
    <property type="entry name" value="AB_hydrolase_fold"/>
</dbReference>
<dbReference type="PATRIC" id="fig|317.174.peg.4536"/>
<sequence>MSYTFRAMLPALWLALILPCAPSASAADPEPGKEPAAEPVIERAPLLPRSQEDALALEGRVPQADQQQLQAGDETFLALWKPANSDEPKGAVIIVPGADESADWPDTVGPLRRRFPDIGWASLSLTLPDVQSDFSQPREVEAAPADAAGTDKPKEVPKDAAPKDAAALEADKAAAAEKEAAATAANAAAAEEQAKAQAERIFARIESAISFAQQNKARSIVLLGHGNGAYWAARFLSERPSPLVQKFVMVTAHEPLDAKPPLLELIPTLKMKTSDFVYKEQVQAREAATARLQASKRTKSAGFTQVGLTAIPGNEEAEQEQMFRRVRGWIEAK</sequence>
<comment type="caution">
    <text evidence="3">The sequence shown here is derived from an EMBL/GenBank/DDBJ whole genome shotgun (WGS) entry which is preliminary data.</text>
</comment>
<dbReference type="Pfam" id="PF12048">
    <property type="entry name" value="DUF3530"/>
    <property type="match status" value="1"/>
</dbReference>
<dbReference type="SUPFAM" id="SSF53474">
    <property type="entry name" value="alpha/beta-Hydrolases"/>
    <property type="match status" value="1"/>
</dbReference>
<dbReference type="EMBL" id="JPQT01000124">
    <property type="protein sequence ID" value="KFE48220.1"/>
    <property type="molecule type" value="Genomic_DNA"/>
</dbReference>
<dbReference type="Proteomes" id="UP000028643">
    <property type="component" value="Unassembled WGS sequence"/>
</dbReference>
<feature type="region of interest" description="Disordered" evidence="1">
    <location>
        <begin position="134"/>
        <end position="163"/>
    </location>
</feature>
<dbReference type="InterPro" id="IPR022529">
    <property type="entry name" value="DUF3530"/>
</dbReference>
<reference evidence="3 4" key="1">
    <citation type="submission" date="2014-07" db="EMBL/GenBank/DDBJ databases">
        <title>Draft Genome Sequences of Environmental Pseudomonas syringae strains.</title>
        <authorList>
            <person name="Baltrus D.A."/>
            <person name="Berge O."/>
            <person name="Morris C."/>
        </authorList>
    </citation>
    <scope>NUCLEOTIDE SEQUENCE [LARGE SCALE GENOMIC DNA]</scope>
    <source>
        <strain evidence="3 4">CEB003</strain>
    </source>
</reference>
<feature type="region of interest" description="Disordered" evidence="1">
    <location>
        <begin position="24"/>
        <end position="45"/>
    </location>
</feature>